<evidence type="ECO:0000313" key="2">
    <source>
        <dbReference type="EMBL" id="MBB3955093.1"/>
    </source>
</evidence>
<evidence type="ECO:0000313" key="3">
    <source>
        <dbReference type="Proteomes" id="UP000548867"/>
    </source>
</evidence>
<dbReference type="Pfam" id="PF22882">
    <property type="entry name" value="GT-D-like"/>
    <property type="match status" value="1"/>
</dbReference>
<accession>A0A7W6G6A1</accession>
<dbReference type="InterPro" id="IPR055171">
    <property type="entry name" value="GT-D-like"/>
</dbReference>
<dbReference type="EMBL" id="JACIDX010000007">
    <property type="protein sequence ID" value="MBB3955093.1"/>
    <property type="molecule type" value="Genomic_DNA"/>
</dbReference>
<dbReference type="RefSeq" id="WP_183625125.1">
    <property type="nucleotide sequence ID" value="NZ_JACIDX010000007.1"/>
</dbReference>
<sequence>MVETALDWPRVGLLPVMAAARAALAQGRGFALVRLGDGEGAMLSHDAPHMGEEVEFCLRIWFGDQAISGDDRRAMARGLERAMREADVLGIPRCAQLQVSTRYHEVFANLGRVLGGQRPVVGDMALHFYLQWSGALGALVRDARRLVLIGCRDVAGQFAAHFDMPVVQWLLRGEARFPGSVDEPHWPTGYARMMARIEGLGPGDLVLVGAGVLGKAYVAGAARRGAVALDMGSVFDGWAGIISREGRIGTGAEFSVAHLAQGGPVDEAMQERLRAYLAGTNIADGVI</sequence>
<name>A0A7W6G6A1_9SPHN</name>
<organism evidence="2 3">
    <name type="scientific">Novosphingobium sediminicola</name>
    <dbReference type="NCBI Taxonomy" id="563162"/>
    <lineage>
        <taxon>Bacteria</taxon>
        <taxon>Pseudomonadati</taxon>
        <taxon>Pseudomonadota</taxon>
        <taxon>Alphaproteobacteria</taxon>
        <taxon>Sphingomonadales</taxon>
        <taxon>Sphingomonadaceae</taxon>
        <taxon>Novosphingobium</taxon>
    </lineage>
</organism>
<dbReference type="AlphaFoldDB" id="A0A7W6G6A1"/>
<gene>
    <name evidence="2" type="ORF">GGR38_002045</name>
</gene>
<comment type="caution">
    <text evidence="2">The sequence shown here is derived from an EMBL/GenBank/DDBJ whole genome shotgun (WGS) entry which is preliminary data.</text>
</comment>
<reference evidence="2 3" key="1">
    <citation type="submission" date="2020-08" db="EMBL/GenBank/DDBJ databases">
        <title>Genomic Encyclopedia of Type Strains, Phase IV (KMG-IV): sequencing the most valuable type-strain genomes for metagenomic binning, comparative biology and taxonomic classification.</title>
        <authorList>
            <person name="Goeker M."/>
        </authorList>
    </citation>
    <scope>NUCLEOTIDE SEQUENCE [LARGE SCALE GENOMIC DNA]</scope>
    <source>
        <strain evidence="2 3">DSM 27057</strain>
    </source>
</reference>
<proteinExistence type="predicted"/>
<feature type="domain" description="GT-D fold-like" evidence="1">
    <location>
        <begin position="16"/>
        <end position="236"/>
    </location>
</feature>
<protein>
    <recommendedName>
        <fullName evidence="1">GT-D fold-like domain-containing protein</fullName>
    </recommendedName>
</protein>
<dbReference type="Proteomes" id="UP000548867">
    <property type="component" value="Unassembled WGS sequence"/>
</dbReference>
<evidence type="ECO:0000259" key="1">
    <source>
        <dbReference type="Pfam" id="PF22882"/>
    </source>
</evidence>
<keyword evidence="3" id="KW-1185">Reference proteome</keyword>